<dbReference type="InterPro" id="IPR036388">
    <property type="entry name" value="WH-like_DNA-bd_sf"/>
</dbReference>
<dbReference type="Gene3D" id="1.10.10.10">
    <property type="entry name" value="Winged helix-like DNA-binding domain superfamily/Winged helix DNA-binding domain"/>
    <property type="match status" value="1"/>
</dbReference>
<proteinExistence type="predicted"/>
<dbReference type="SUPFAM" id="SSF51004">
    <property type="entry name" value="C-terminal (heme d1) domain of cytochrome cd1-nitrite reductase"/>
    <property type="match status" value="1"/>
</dbReference>
<dbReference type="GO" id="GO:0003677">
    <property type="term" value="F:DNA binding"/>
    <property type="evidence" value="ECO:0007669"/>
    <property type="project" value="UniProtKB-UniRule"/>
</dbReference>
<dbReference type="RefSeq" id="WP_058797434.1">
    <property type="nucleotide sequence ID" value="NZ_CP013611.1"/>
</dbReference>
<evidence type="ECO:0000256" key="3">
    <source>
        <dbReference type="SAM" id="MobiDB-lite"/>
    </source>
</evidence>
<accession>A0A0U3HNA0</accession>
<feature type="region of interest" description="Disordered" evidence="3">
    <location>
        <begin position="119"/>
        <end position="141"/>
    </location>
</feature>
<dbReference type="KEGG" id="prr:AT705_16785"/>
<sequence length="711" mass="80392">MNEVSFSRTVKSITLGSWKLDPKRQVLTDGDIEKELEPLLFRIISYLILNSDTIITRQNLVDDVWCQKYVDDNAINRAISELRKTLKSENQKGIIVKTHYRKGYSLAIEPLVEYHKTESADKAKPSPAVTTELTPKTTPLEQPVKRKKAPWVLGAVISTLAAGISLAFINQDNALSDASVSPIEKQVQETVLSWVNGRYTRPNISPNKNFVAFSIIQKNSQNYSLVVKTLQTGHEKRLAEEGTNYFPIGWSADSNKVFYRAINNEQCEVWLINTSFDGTNKYLFDCSLQGFTGAGVSDGRLIYSKSGYRDRDELAALASRDLETGQEFQITSPNLNSYGDRFLTYIPDIEVIIFERHHYQGSELYMTDLDGGNQVKLHDTDNRIWTLSYEKKINSLIWLDNVENILFTYSLDKKTITSAVKLPNNVKYASNQPLSHDALLAVTYPFLQDIYKLSTGGGELQPIVKSEYDDVQASDFEDSVIFLRQEGGLRSIYRTLPNGRHEPLSLKASTYESIHYSAQRQELLLHYKDRLETYDSSTLTLTGSIKVDGTIVSAEYLGENNIGYTVVDARTLRGKAFMHSLDSDKSIPLPIERPLWFGQLDSQFYASLSSHDEVSLYNINTGEKTDRIELSKAKYKHSIAAGNGSLYHSDGETVFKINFGHPEPRQEIYKIDSSSYVIDRISFSKKTNALYLDIIEVVENQLVKAQITPPE</sequence>
<dbReference type="InterPro" id="IPR011048">
    <property type="entry name" value="Haem_d1_sf"/>
</dbReference>
<organism evidence="5 6">
    <name type="scientific">Pseudoalteromonas rubra</name>
    <dbReference type="NCBI Taxonomy" id="43658"/>
    <lineage>
        <taxon>Bacteria</taxon>
        <taxon>Pseudomonadati</taxon>
        <taxon>Pseudomonadota</taxon>
        <taxon>Gammaproteobacteria</taxon>
        <taxon>Alteromonadales</taxon>
        <taxon>Pseudoalteromonadaceae</taxon>
        <taxon>Pseudoalteromonas</taxon>
    </lineage>
</organism>
<name>A0A0U3HNA0_9GAMM</name>
<dbReference type="GO" id="GO:0000160">
    <property type="term" value="P:phosphorelay signal transduction system"/>
    <property type="evidence" value="ECO:0007669"/>
    <property type="project" value="InterPro"/>
</dbReference>
<reference evidence="5 6" key="1">
    <citation type="submission" date="2015-12" db="EMBL/GenBank/DDBJ databases">
        <title>Complete genome sequence of Pseudoalteromonas rubra SCSIO 6842, harboring a conjugative plasmid.</title>
        <authorList>
            <person name="Li B."/>
            <person name="Wang X."/>
        </authorList>
    </citation>
    <scope>NUCLEOTIDE SEQUENCE [LARGE SCALE GENOMIC DNA]</scope>
    <source>
        <strain evidence="5 6">SCSIO 6842</strain>
    </source>
</reference>
<dbReference type="GO" id="GO:0006355">
    <property type="term" value="P:regulation of DNA-templated transcription"/>
    <property type="evidence" value="ECO:0007669"/>
    <property type="project" value="InterPro"/>
</dbReference>
<evidence type="ECO:0000313" key="6">
    <source>
        <dbReference type="Proteomes" id="UP000069015"/>
    </source>
</evidence>
<protein>
    <recommendedName>
        <fullName evidence="4">OmpR/PhoB-type domain-containing protein</fullName>
    </recommendedName>
</protein>
<gene>
    <name evidence="5" type="ORF">AT705_16785</name>
</gene>
<evidence type="ECO:0000256" key="2">
    <source>
        <dbReference type="PROSITE-ProRule" id="PRU01091"/>
    </source>
</evidence>
<keyword evidence="1 2" id="KW-0238">DNA-binding</keyword>
<dbReference type="PANTHER" id="PTHR36842">
    <property type="entry name" value="PROTEIN TOLB HOMOLOG"/>
    <property type="match status" value="1"/>
</dbReference>
<dbReference type="Gene3D" id="2.120.10.30">
    <property type="entry name" value="TolB, C-terminal domain"/>
    <property type="match status" value="1"/>
</dbReference>
<evidence type="ECO:0000313" key="5">
    <source>
        <dbReference type="EMBL" id="ALU44437.1"/>
    </source>
</evidence>
<feature type="DNA-binding region" description="OmpR/PhoB-type" evidence="2">
    <location>
        <begin position="10"/>
        <end position="108"/>
    </location>
</feature>
<dbReference type="SUPFAM" id="SSF82171">
    <property type="entry name" value="DPP6 N-terminal domain-like"/>
    <property type="match status" value="1"/>
</dbReference>
<dbReference type="Pfam" id="PF00486">
    <property type="entry name" value="Trans_reg_C"/>
    <property type="match status" value="1"/>
</dbReference>
<evidence type="ECO:0000256" key="1">
    <source>
        <dbReference type="ARBA" id="ARBA00023125"/>
    </source>
</evidence>
<dbReference type="AlphaFoldDB" id="A0A0U3HNA0"/>
<feature type="compositionally biased region" description="Low complexity" evidence="3">
    <location>
        <begin position="130"/>
        <end position="141"/>
    </location>
</feature>
<dbReference type="PROSITE" id="PS51755">
    <property type="entry name" value="OMPR_PHOB"/>
    <property type="match status" value="1"/>
</dbReference>
<dbReference type="InterPro" id="IPR001867">
    <property type="entry name" value="OmpR/PhoB-type_DNA-bd"/>
</dbReference>
<dbReference type="EMBL" id="CP013611">
    <property type="protein sequence ID" value="ALU44437.1"/>
    <property type="molecule type" value="Genomic_DNA"/>
</dbReference>
<dbReference type="SUPFAM" id="SSF46894">
    <property type="entry name" value="C-terminal effector domain of the bipartite response regulators"/>
    <property type="match status" value="1"/>
</dbReference>
<feature type="domain" description="OmpR/PhoB-type" evidence="4">
    <location>
        <begin position="10"/>
        <end position="108"/>
    </location>
</feature>
<dbReference type="CDD" id="cd00383">
    <property type="entry name" value="trans_reg_C"/>
    <property type="match status" value="1"/>
</dbReference>
<dbReference type="SMART" id="SM00862">
    <property type="entry name" value="Trans_reg_C"/>
    <property type="match status" value="1"/>
</dbReference>
<dbReference type="InterPro" id="IPR011042">
    <property type="entry name" value="6-blade_b-propeller_TolB-like"/>
</dbReference>
<dbReference type="InterPro" id="IPR016032">
    <property type="entry name" value="Sig_transdc_resp-reg_C-effctor"/>
</dbReference>
<evidence type="ECO:0000259" key="4">
    <source>
        <dbReference type="PROSITE" id="PS51755"/>
    </source>
</evidence>
<dbReference type="Proteomes" id="UP000069015">
    <property type="component" value="Chromosome 1"/>
</dbReference>